<sequence length="337" mass="35948">MAKIEPAVTQLLYLVPDGTSYIDLAKDLSKVNRRLYRQGYTYVVQDIQIGVSAGMRASDIQQLSFYTAGNSWIVHNAWKKGFAAWRRQVREVANVTGIKAGTWNDFKVYLDDSMEDATTLQPYAGDAALYLPDESSTVVWDYSALVFDDDGTEKDLKMHLIGSSNLADTNEESGIGLIHEYANSRVFVDNSSPDTPTGASDTIYAKLMGTDEMSDRLVDNIETANDSPPYQFDEYPGGATNADSAVPVRFASVSGAQSLSTVGGFIAPCGLIKVDSNEMSLTNTTESATDLGDVAATGVASPGPLSVYQGGTAPTAAVLVTVASGPYRGVLAAPMGQ</sequence>
<organism evidence="1">
    <name type="scientific">uncultured marine virus</name>
    <dbReference type="NCBI Taxonomy" id="186617"/>
    <lineage>
        <taxon>Viruses</taxon>
        <taxon>environmental samples</taxon>
    </lineage>
</organism>
<protein>
    <submittedName>
        <fullName evidence="1">Uncharacterized protein</fullName>
    </submittedName>
</protein>
<reference evidence="1" key="1">
    <citation type="journal article" date="2013" name="ISME J.">
        <title>Previously unknown and highly divergent ssDNA viruses populate the oceans.</title>
        <authorList>
            <person name="Labonte J.M."/>
            <person name="Suttle C.A."/>
        </authorList>
    </citation>
    <scope>NUCLEOTIDE SEQUENCE</scope>
</reference>
<evidence type="ECO:0000313" key="1">
    <source>
        <dbReference type="EMBL" id="AGA18325.1"/>
    </source>
</evidence>
<accession>S4TDP5</accession>
<dbReference type="EMBL" id="JX904274">
    <property type="protein sequence ID" value="AGA18325.1"/>
    <property type="molecule type" value="Genomic_DNA"/>
</dbReference>
<name>S4TDP5_9VIRU</name>
<proteinExistence type="predicted"/>